<dbReference type="EMBL" id="JADEWL010000038">
    <property type="protein sequence ID" value="MBE9213655.1"/>
    <property type="molecule type" value="Genomic_DNA"/>
</dbReference>
<sequence>MGLGGNKSSSSKSDNTRTYNYNGTQKPPFMLQILIWVITGIIISIILANIKPYEIIAARYFRGITYSDLTNFLSSLWVIGGIFSLFMRFINFGFGTLLWAGIQILELIPSELLGHEKFLDKNIQKAGRNQYASSNNDSWEVKLAKKLRNSCSTEVLRFLIILGVCVYVVDFFLCLTVFPPVKGGGDVWKLLDIVQYQQFSKIDWENIIRAVTTVGAVQFLLKLRKIIVQIIRDLRD</sequence>
<proteinExistence type="predicted"/>
<keyword evidence="3" id="KW-1185">Reference proteome</keyword>
<name>A0A8J7JUP8_9CYAN</name>
<dbReference type="RefSeq" id="WP_193920763.1">
    <property type="nucleotide sequence ID" value="NZ_JADEWL010000038.1"/>
</dbReference>
<comment type="caution">
    <text evidence="2">The sequence shown here is derived from an EMBL/GenBank/DDBJ whole genome shotgun (WGS) entry which is preliminary data.</text>
</comment>
<dbReference type="AlphaFoldDB" id="A0A8J7JUP8"/>
<reference evidence="2" key="1">
    <citation type="submission" date="2020-10" db="EMBL/GenBank/DDBJ databases">
        <authorList>
            <person name="Castelo-Branco R."/>
            <person name="Eusebio N."/>
            <person name="Adriana R."/>
            <person name="Vieira A."/>
            <person name="Brugerolle De Fraissinette N."/>
            <person name="Rezende De Castro R."/>
            <person name="Schneider M.P."/>
            <person name="Vasconcelos V."/>
            <person name="Leao P.N."/>
        </authorList>
    </citation>
    <scope>NUCLEOTIDE SEQUENCE</scope>
    <source>
        <strain evidence="2">LEGE 06105</strain>
    </source>
</reference>
<accession>A0A8J7JUP8</accession>
<keyword evidence="1" id="KW-0812">Transmembrane</keyword>
<organism evidence="2 3">
    <name type="scientific">Plectonema cf. radiosum LEGE 06105</name>
    <dbReference type="NCBI Taxonomy" id="945769"/>
    <lineage>
        <taxon>Bacteria</taxon>
        <taxon>Bacillati</taxon>
        <taxon>Cyanobacteriota</taxon>
        <taxon>Cyanophyceae</taxon>
        <taxon>Oscillatoriophycideae</taxon>
        <taxon>Oscillatoriales</taxon>
        <taxon>Microcoleaceae</taxon>
        <taxon>Plectonema</taxon>
    </lineage>
</organism>
<feature type="transmembrane region" description="Helical" evidence="1">
    <location>
        <begin position="155"/>
        <end position="178"/>
    </location>
</feature>
<protein>
    <submittedName>
        <fullName evidence="2">Uncharacterized protein</fullName>
    </submittedName>
</protein>
<evidence type="ECO:0000313" key="3">
    <source>
        <dbReference type="Proteomes" id="UP000620559"/>
    </source>
</evidence>
<feature type="transmembrane region" description="Helical" evidence="1">
    <location>
        <begin position="69"/>
        <end position="90"/>
    </location>
</feature>
<gene>
    <name evidence="2" type="ORF">IQ247_13435</name>
</gene>
<evidence type="ECO:0000313" key="2">
    <source>
        <dbReference type="EMBL" id="MBE9213655.1"/>
    </source>
</evidence>
<keyword evidence="1" id="KW-0472">Membrane</keyword>
<keyword evidence="1" id="KW-1133">Transmembrane helix</keyword>
<feature type="transmembrane region" description="Helical" evidence="1">
    <location>
        <begin position="29"/>
        <end position="48"/>
    </location>
</feature>
<evidence type="ECO:0000256" key="1">
    <source>
        <dbReference type="SAM" id="Phobius"/>
    </source>
</evidence>
<dbReference type="Proteomes" id="UP000620559">
    <property type="component" value="Unassembled WGS sequence"/>
</dbReference>